<dbReference type="InterPro" id="IPR023375">
    <property type="entry name" value="ADC_dom_sf"/>
</dbReference>
<dbReference type="KEGG" id="puo:RZN69_15475"/>
<dbReference type="EMBL" id="CP136920">
    <property type="protein sequence ID" value="WOO40023.1"/>
    <property type="molecule type" value="Genomic_DNA"/>
</dbReference>
<sequence length="261" mass="30001">MKTIPPAMPDHRPPVAQTMLTEGYGQKKPFPLFYADWEDLLMVHFAVTPEVIQGQVPFHLDTFEGEAFVTFVAFRQTHLRFAEYGPWAKALTWPVDGHAFLNIRTYVKHEGLSAIFFMTEYINNALARIIGPLLYGLPYHLAKINYQHDRHQRRFRANVHGLSDQLELEAGYALAPLDAAKPDTPEFFLHERYHAYTLRGHEAMRFQVDHDPWRMHRAQVALRLNGKAFDWANDARFLGAFFTLGLRNVGLGAPQSIDTLN</sequence>
<dbReference type="Proteomes" id="UP001304300">
    <property type="component" value="Chromosome"/>
</dbReference>
<protein>
    <submittedName>
        <fullName evidence="1">DUF2071 domain-containing protein</fullName>
    </submittedName>
</protein>
<dbReference type="Pfam" id="PF09844">
    <property type="entry name" value="DUF2071"/>
    <property type="match status" value="1"/>
</dbReference>
<dbReference type="AlphaFoldDB" id="A0AAQ3QU26"/>
<accession>A0AAQ3QU26</accession>
<dbReference type="InterPro" id="IPR018644">
    <property type="entry name" value="DUF2071"/>
</dbReference>
<dbReference type="PANTHER" id="PTHR39186">
    <property type="entry name" value="DUF2071 FAMILY PROTEIN"/>
    <property type="match status" value="1"/>
</dbReference>
<evidence type="ECO:0000313" key="1">
    <source>
        <dbReference type="EMBL" id="WOO40023.1"/>
    </source>
</evidence>
<organism evidence="1 2">
    <name type="scientific">Rubellicoccus peritrichatus</name>
    <dbReference type="NCBI Taxonomy" id="3080537"/>
    <lineage>
        <taxon>Bacteria</taxon>
        <taxon>Pseudomonadati</taxon>
        <taxon>Verrucomicrobiota</taxon>
        <taxon>Opitutia</taxon>
        <taxon>Puniceicoccales</taxon>
        <taxon>Cerasicoccaceae</taxon>
        <taxon>Rubellicoccus</taxon>
    </lineage>
</organism>
<name>A0AAQ3QU26_9BACT</name>
<evidence type="ECO:0000313" key="2">
    <source>
        <dbReference type="Proteomes" id="UP001304300"/>
    </source>
</evidence>
<dbReference type="PANTHER" id="PTHR39186:SF1">
    <property type="entry name" value="DUF2071 DOMAIN-CONTAINING PROTEIN"/>
    <property type="match status" value="1"/>
</dbReference>
<keyword evidence="2" id="KW-1185">Reference proteome</keyword>
<dbReference type="Gene3D" id="2.40.400.10">
    <property type="entry name" value="Acetoacetate decarboxylase-like"/>
    <property type="match status" value="1"/>
</dbReference>
<reference evidence="1 2" key="1">
    <citation type="submission" date="2023-10" db="EMBL/GenBank/DDBJ databases">
        <title>Rubellicoccus peritrichatus gen. nov., sp. nov., isolated from an algae of coral reef tank.</title>
        <authorList>
            <person name="Luo J."/>
        </authorList>
    </citation>
    <scope>NUCLEOTIDE SEQUENCE [LARGE SCALE GENOMIC DNA]</scope>
    <source>
        <strain evidence="1 2">CR14</strain>
    </source>
</reference>
<dbReference type="RefSeq" id="WP_317832113.1">
    <property type="nucleotide sequence ID" value="NZ_CP136920.1"/>
</dbReference>
<proteinExistence type="predicted"/>
<dbReference type="SUPFAM" id="SSF160104">
    <property type="entry name" value="Acetoacetate decarboxylase-like"/>
    <property type="match status" value="1"/>
</dbReference>
<gene>
    <name evidence="1" type="ORF">RZN69_15475</name>
</gene>